<organism evidence="1">
    <name type="scientific">Eutreptiella gymnastica</name>
    <dbReference type="NCBI Taxonomy" id="73025"/>
    <lineage>
        <taxon>Eukaryota</taxon>
        <taxon>Discoba</taxon>
        <taxon>Euglenozoa</taxon>
        <taxon>Euglenida</taxon>
        <taxon>Spirocuta</taxon>
        <taxon>Euglenophyceae</taxon>
        <taxon>Eutreptiales</taxon>
        <taxon>Eutreptiaceae</taxon>
        <taxon>Eutreptiella</taxon>
    </lineage>
</organism>
<gene>
    <name evidence="1" type="ORF">EGYM00163_LOCUS15177</name>
</gene>
<evidence type="ECO:0000313" key="1">
    <source>
        <dbReference type="EMBL" id="CAE0804053.1"/>
    </source>
</evidence>
<sequence>MSAQKLTQKERWLKMIHRRFQKWFNVGGDERWIYTDPANFWWGSEGGLAPAREERHFFPSYYQRDIRRLKRKTFILNRPMIKEHMLPLPKGTVPPRPHLVGMADTRPFWWQNHPQDKGDRTMIYQPRAEDAIQNYPR</sequence>
<proteinExistence type="predicted"/>
<dbReference type="AlphaFoldDB" id="A0A7S4CR79"/>
<name>A0A7S4CR79_9EUGL</name>
<dbReference type="EMBL" id="HBJA01043973">
    <property type="protein sequence ID" value="CAE0804053.1"/>
    <property type="molecule type" value="Transcribed_RNA"/>
</dbReference>
<protein>
    <submittedName>
        <fullName evidence="1">Uncharacterized protein</fullName>
    </submittedName>
</protein>
<reference evidence="1" key="1">
    <citation type="submission" date="2021-01" db="EMBL/GenBank/DDBJ databases">
        <authorList>
            <person name="Corre E."/>
            <person name="Pelletier E."/>
            <person name="Niang G."/>
            <person name="Scheremetjew M."/>
            <person name="Finn R."/>
            <person name="Kale V."/>
            <person name="Holt S."/>
            <person name="Cochrane G."/>
            <person name="Meng A."/>
            <person name="Brown T."/>
            <person name="Cohen L."/>
        </authorList>
    </citation>
    <scope>NUCLEOTIDE SEQUENCE</scope>
    <source>
        <strain evidence="1">CCMP1594</strain>
    </source>
</reference>
<accession>A0A7S4CR79</accession>